<evidence type="ECO:0000313" key="1">
    <source>
        <dbReference type="EMBL" id="MCI66172.1"/>
    </source>
</evidence>
<comment type="caution">
    <text evidence="1">The sequence shown here is derived from an EMBL/GenBank/DDBJ whole genome shotgun (WGS) entry which is preliminary data.</text>
</comment>
<name>A0A392TYE1_9FABA</name>
<sequence length="13" mass="1540">VEENYSGWDEKPS</sequence>
<reference evidence="1 2" key="1">
    <citation type="journal article" date="2018" name="Front. Plant Sci.">
        <title>Red Clover (Trifolium pratense) and Zigzag Clover (T. medium) - A Picture of Genomic Similarities and Differences.</title>
        <authorList>
            <person name="Dluhosova J."/>
            <person name="Istvanek J."/>
            <person name="Nedelnik J."/>
            <person name="Repkova J."/>
        </authorList>
    </citation>
    <scope>NUCLEOTIDE SEQUENCE [LARGE SCALE GENOMIC DNA]</scope>
    <source>
        <strain evidence="2">cv. 10/8</strain>
        <tissue evidence="1">Leaf</tissue>
    </source>
</reference>
<proteinExistence type="predicted"/>
<dbReference type="Proteomes" id="UP000265520">
    <property type="component" value="Unassembled WGS sequence"/>
</dbReference>
<dbReference type="EMBL" id="LXQA010690122">
    <property type="protein sequence ID" value="MCI66172.1"/>
    <property type="molecule type" value="Genomic_DNA"/>
</dbReference>
<keyword evidence="2" id="KW-1185">Reference proteome</keyword>
<feature type="non-terminal residue" evidence="1">
    <location>
        <position position="1"/>
    </location>
</feature>
<evidence type="ECO:0000313" key="2">
    <source>
        <dbReference type="Proteomes" id="UP000265520"/>
    </source>
</evidence>
<accession>A0A392TYE1</accession>
<organism evidence="1 2">
    <name type="scientific">Trifolium medium</name>
    <dbReference type="NCBI Taxonomy" id="97028"/>
    <lineage>
        <taxon>Eukaryota</taxon>
        <taxon>Viridiplantae</taxon>
        <taxon>Streptophyta</taxon>
        <taxon>Embryophyta</taxon>
        <taxon>Tracheophyta</taxon>
        <taxon>Spermatophyta</taxon>
        <taxon>Magnoliopsida</taxon>
        <taxon>eudicotyledons</taxon>
        <taxon>Gunneridae</taxon>
        <taxon>Pentapetalae</taxon>
        <taxon>rosids</taxon>
        <taxon>fabids</taxon>
        <taxon>Fabales</taxon>
        <taxon>Fabaceae</taxon>
        <taxon>Papilionoideae</taxon>
        <taxon>50 kb inversion clade</taxon>
        <taxon>NPAAA clade</taxon>
        <taxon>Hologalegina</taxon>
        <taxon>IRL clade</taxon>
        <taxon>Trifolieae</taxon>
        <taxon>Trifolium</taxon>
    </lineage>
</organism>
<protein>
    <submittedName>
        <fullName evidence="1">Uncharacterized protein</fullName>
    </submittedName>
</protein>